<evidence type="ECO:0000313" key="4">
    <source>
        <dbReference type="EMBL" id="GHB49604.1"/>
    </source>
</evidence>
<dbReference type="PANTHER" id="PTHR30004">
    <property type="entry name" value="4-HYDROXYTHREONINE-4-PHOSPHATE DEHYDROGENASE"/>
    <property type="match status" value="1"/>
</dbReference>
<protein>
    <submittedName>
        <fullName evidence="4">4-hydroxythreonine-4-phosphate dehydrogenase</fullName>
    </submittedName>
</protein>
<dbReference type="PANTHER" id="PTHR30004:SF6">
    <property type="entry name" value="D-THREONATE 4-PHOSPHATE DEHYDROGENASE"/>
    <property type="match status" value="1"/>
</dbReference>
<evidence type="ECO:0000313" key="5">
    <source>
        <dbReference type="Proteomes" id="UP000642809"/>
    </source>
</evidence>
<keyword evidence="2" id="KW-0560">Oxidoreductase</keyword>
<evidence type="ECO:0000256" key="2">
    <source>
        <dbReference type="ARBA" id="ARBA00023002"/>
    </source>
</evidence>
<dbReference type="EMBL" id="BMYF01000024">
    <property type="protein sequence ID" value="GHB49604.1"/>
    <property type="molecule type" value="Genomic_DNA"/>
</dbReference>
<evidence type="ECO:0000256" key="1">
    <source>
        <dbReference type="ARBA" id="ARBA00022723"/>
    </source>
</evidence>
<keyword evidence="3" id="KW-0520">NAD</keyword>
<dbReference type="GO" id="GO:0016491">
    <property type="term" value="F:oxidoreductase activity"/>
    <property type="evidence" value="ECO:0007669"/>
    <property type="project" value="UniProtKB-KW"/>
</dbReference>
<evidence type="ECO:0000256" key="3">
    <source>
        <dbReference type="ARBA" id="ARBA00023027"/>
    </source>
</evidence>
<sequence length="343" mass="37830">MSNRKQKPIIGISIGDINGIGAEVTMKALLDNRIMRLVTPVIYGHGKAMAFYRKQLELEDFNFMQIRSVDEVHHKKVNLVNVLEESPEVMPGVETQESGKMALAALNQAIGDMKAGKIDGLVTAPLNKNNINSPEKKFIGHTEYLTEAFGSEDSLMFLVAPDIRVGLVTGHIPITQIEKKLTSENIRKKLNLMLNSLENDFGINKPKVAVLGLNPHAGEDGLLGKEEIEIINPVIREFKDHGKLVFGPYPADGFFGMMHQKKFDGVLAMYHDQGLIPFKSLAFDSGVNFTAGLPIVRTSPDHGTAYNIAGKNIADEGSMREAIFQAYDIIKNRGNWESEEGEG</sequence>
<dbReference type="InterPro" id="IPR005255">
    <property type="entry name" value="PdxA_fam"/>
</dbReference>
<keyword evidence="5" id="KW-1185">Reference proteome</keyword>
<dbReference type="Proteomes" id="UP000642809">
    <property type="component" value="Unassembled WGS sequence"/>
</dbReference>
<accession>A0A8J3CYP5</accession>
<dbReference type="Pfam" id="PF04166">
    <property type="entry name" value="PdxA"/>
    <property type="match status" value="1"/>
</dbReference>
<dbReference type="GO" id="GO:0051287">
    <property type="term" value="F:NAD binding"/>
    <property type="evidence" value="ECO:0007669"/>
    <property type="project" value="InterPro"/>
</dbReference>
<dbReference type="GO" id="GO:0046872">
    <property type="term" value="F:metal ion binding"/>
    <property type="evidence" value="ECO:0007669"/>
    <property type="project" value="UniProtKB-KW"/>
</dbReference>
<reference evidence="4" key="1">
    <citation type="journal article" date="2014" name="Int. J. Syst. Evol. Microbiol.">
        <title>Complete genome sequence of Corynebacterium casei LMG S-19264T (=DSM 44701T), isolated from a smear-ripened cheese.</title>
        <authorList>
            <consortium name="US DOE Joint Genome Institute (JGI-PGF)"/>
            <person name="Walter F."/>
            <person name="Albersmeier A."/>
            <person name="Kalinowski J."/>
            <person name="Ruckert C."/>
        </authorList>
    </citation>
    <scope>NUCLEOTIDE SEQUENCE</scope>
    <source>
        <strain evidence="4">KCTC 23224</strain>
    </source>
</reference>
<name>A0A8J3CYP5_9BACT</name>
<dbReference type="NCBIfam" id="TIGR00557">
    <property type="entry name" value="pdxA"/>
    <property type="match status" value="1"/>
</dbReference>
<organism evidence="4 5">
    <name type="scientific">Mongoliitalea lutea</name>
    <dbReference type="NCBI Taxonomy" id="849756"/>
    <lineage>
        <taxon>Bacteria</taxon>
        <taxon>Pseudomonadati</taxon>
        <taxon>Bacteroidota</taxon>
        <taxon>Cytophagia</taxon>
        <taxon>Cytophagales</taxon>
        <taxon>Cyclobacteriaceae</taxon>
        <taxon>Mongoliitalea</taxon>
    </lineage>
</organism>
<gene>
    <name evidence="4" type="primary">pdxA</name>
    <name evidence="4" type="ORF">GCM10008106_32930</name>
</gene>
<reference evidence="4" key="2">
    <citation type="submission" date="2020-09" db="EMBL/GenBank/DDBJ databases">
        <authorList>
            <person name="Sun Q."/>
            <person name="Kim S."/>
        </authorList>
    </citation>
    <scope>NUCLEOTIDE SEQUENCE</scope>
    <source>
        <strain evidence="4">KCTC 23224</strain>
    </source>
</reference>
<keyword evidence="1" id="KW-0479">Metal-binding</keyword>
<comment type="caution">
    <text evidence="4">The sequence shown here is derived from an EMBL/GenBank/DDBJ whole genome shotgun (WGS) entry which is preliminary data.</text>
</comment>
<proteinExistence type="predicted"/>
<dbReference type="AlphaFoldDB" id="A0A8J3CYP5"/>
<dbReference type="SUPFAM" id="SSF53659">
    <property type="entry name" value="Isocitrate/Isopropylmalate dehydrogenase-like"/>
    <property type="match status" value="1"/>
</dbReference>
<dbReference type="Gene3D" id="3.40.718.10">
    <property type="entry name" value="Isopropylmalate Dehydrogenase"/>
    <property type="match status" value="1"/>
</dbReference>
<dbReference type="RefSeq" id="WP_189585309.1">
    <property type="nucleotide sequence ID" value="NZ_BMYF01000024.1"/>
</dbReference>